<dbReference type="PANTHER" id="PTHR48078:SF11">
    <property type="entry name" value="THREONINE DEHYDRATASE, MITOCHONDRIAL"/>
    <property type="match status" value="1"/>
</dbReference>
<dbReference type="SUPFAM" id="SSF53686">
    <property type="entry name" value="Tryptophan synthase beta subunit-like PLP-dependent enzymes"/>
    <property type="match status" value="1"/>
</dbReference>
<dbReference type="GO" id="GO:0003941">
    <property type="term" value="F:L-serine ammonia-lyase activity"/>
    <property type="evidence" value="ECO:0007669"/>
    <property type="project" value="TreeGrafter"/>
</dbReference>
<dbReference type="GO" id="GO:0006565">
    <property type="term" value="P:L-serine catabolic process"/>
    <property type="evidence" value="ECO:0007669"/>
    <property type="project" value="TreeGrafter"/>
</dbReference>
<keyword evidence="6 12" id="KW-0028">Amino-acid biosynthesis</keyword>
<dbReference type="NCBIfam" id="NF006674">
    <property type="entry name" value="PRK09224.1"/>
    <property type="match status" value="1"/>
</dbReference>
<gene>
    <name evidence="12 15" type="primary">ilvA</name>
    <name evidence="15" type="ORF">GCM10008957_44870</name>
</gene>
<evidence type="ECO:0000256" key="11">
    <source>
        <dbReference type="ARBA" id="ARBA00023304"/>
    </source>
</evidence>
<dbReference type="InterPro" id="IPR050147">
    <property type="entry name" value="Ser/Thr_Dehydratase"/>
</dbReference>
<evidence type="ECO:0000256" key="6">
    <source>
        <dbReference type="ARBA" id="ARBA00022605"/>
    </source>
</evidence>
<name>A0A918CKB2_9DEIO</name>
<dbReference type="SUPFAM" id="SSF55021">
    <property type="entry name" value="ACT-like"/>
    <property type="match status" value="2"/>
</dbReference>
<dbReference type="EMBL" id="BMQL01000044">
    <property type="protein sequence ID" value="GGR28692.1"/>
    <property type="molecule type" value="Genomic_DNA"/>
</dbReference>
<comment type="subunit">
    <text evidence="5 12">Homotetramer.</text>
</comment>
<dbReference type="NCBIfam" id="TIGR01124">
    <property type="entry name" value="ilvA_2Cterm"/>
    <property type="match status" value="1"/>
</dbReference>
<dbReference type="GO" id="GO:0009097">
    <property type="term" value="P:isoleucine biosynthetic process"/>
    <property type="evidence" value="ECO:0007669"/>
    <property type="project" value="UniProtKB-UniRule"/>
</dbReference>
<dbReference type="CDD" id="cd01562">
    <property type="entry name" value="Thr-dehyd"/>
    <property type="match status" value="1"/>
</dbReference>
<dbReference type="InterPro" id="IPR005787">
    <property type="entry name" value="Thr_deHydtase_biosynth"/>
</dbReference>
<dbReference type="InterPro" id="IPR045865">
    <property type="entry name" value="ACT-like_dom_sf"/>
</dbReference>
<sequence length="525" mass="56944">MTQTTRTPAAQAPAVSAPLSTPSGMELVQQVLTSRVYDVAIETPTQAAPQLSARLGCTVLFKREDQQPIHSFKLRGAYNKMSQLSAEERARGVICASAGNHAQGVAFSAERLGVRAVIVMPATTPDIKVNACRARGAEVVLHGDSYSDAAEYAEALQRELGLTYVHPYDDPAVIAGQGTVGLELLRQVQADSYTVFVPVGGGGLIAGIAAFLKTLKPNLRIVGVEPEDSDAMTRSVQAGERVRLDTVGIFVDGVAVKQVGEHTFALAREYVDEWVTVTTDEVCAAIKDVFDDTRAVMEPAGALAVAGLKRYARDHALQGETLVALTCGANVNFDRLRHIAERAEIGEQREAILAVTIPERPGAFRAFCAAIGQRNVTEFNYRYAPGDNARIFVGIQLDDKSKRRALVEQLEGAGYPVTDLTEDEMAKVHVRHMVGGRAPEAVDERIYSFEFPERPGALMAFLSALHSDWNISLFHYRNHGSAHGRVLAGIQVPDSELSGLRQFLDDLGYPAQSESENPAYKLFLK</sequence>
<keyword evidence="10 12" id="KW-0456">Lyase</keyword>
<comment type="function">
    <text evidence="12">Catalyzes the anaerobic formation of alpha-ketobutyrate and ammonia from threonine in a two-step reaction. The first step involved a dehydration of threonine and a production of enamine intermediates (aminocrotonate), which tautomerizes to its imine form (iminobutyrate). Both intermediates are unstable and short-lived. The second step is the nonenzymatic hydrolysis of the enamine/imine intermediates to form 2-ketobutyrate and free ammonia. In the low water environment of the cell, the second step is accelerated by RidA.</text>
</comment>
<reference evidence="15" key="2">
    <citation type="submission" date="2020-09" db="EMBL/GenBank/DDBJ databases">
        <authorList>
            <person name="Sun Q."/>
            <person name="Ohkuma M."/>
        </authorList>
    </citation>
    <scope>NUCLEOTIDE SEQUENCE</scope>
    <source>
        <strain evidence="15">JCM 31311</strain>
    </source>
</reference>
<feature type="domain" description="ACT-like" evidence="14">
    <location>
        <begin position="351"/>
        <end position="422"/>
    </location>
</feature>
<comment type="caution">
    <text evidence="15">The sequence shown here is derived from an EMBL/GenBank/DDBJ whole genome shotgun (WGS) entry which is preliminary data.</text>
</comment>
<evidence type="ECO:0000256" key="8">
    <source>
        <dbReference type="ARBA" id="ARBA00022737"/>
    </source>
</evidence>
<keyword evidence="8" id="KW-0677">Repeat</keyword>
<evidence type="ECO:0000256" key="4">
    <source>
        <dbReference type="ARBA" id="ARBA00010869"/>
    </source>
</evidence>
<dbReference type="CDD" id="cd04907">
    <property type="entry name" value="ACT_ThrD-I_2"/>
    <property type="match status" value="1"/>
</dbReference>
<dbReference type="FunFam" id="3.40.50.1100:FF:000008">
    <property type="entry name" value="L-threonine dehydratase"/>
    <property type="match status" value="1"/>
</dbReference>
<evidence type="ECO:0000256" key="12">
    <source>
        <dbReference type="RuleBase" id="RU362012"/>
    </source>
</evidence>
<dbReference type="InterPro" id="IPR038110">
    <property type="entry name" value="TD_ACT-like_sf"/>
</dbReference>
<dbReference type="InterPro" id="IPR036052">
    <property type="entry name" value="TrpB-like_PALP_sf"/>
</dbReference>
<dbReference type="AlphaFoldDB" id="A0A918CKB2"/>
<proteinExistence type="inferred from homology"/>
<accession>A0A918CKB2</accession>
<evidence type="ECO:0000256" key="10">
    <source>
        <dbReference type="ARBA" id="ARBA00023239"/>
    </source>
</evidence>
<protein>
    <recommendedName>
        <fullName evidence="12">L-threonine dehydratase</fullName>
        <ecNumber evidence="12">4.3.1.19</ecNumber>
    </recommendedName>
    <alternativeName>
        <fullName evidence="12">Threonine deaminase</fullName>
    </alternativeName>
</protein>
<dbReference type="GO" id="GO:0004794">
    <property type="term" value="F:threonine deaminase activity"/>
    <property type="evidence" value="ECO:0007669"/>
    <property type="project" value="UniProtKB-UniRule"/>
</dbReference>
<dbReference type="PROSITE" id="PS51672">
    <property type="entry name" value="ACT_LIKE"/>
    <property type="match status" value="2"/>
</dbReference>
<evidence type="ECO:0000256" key="9">
    <source>
        <dbReference type="ARBA" id="ARBA00022898"/>
    </source>
</evidence>
<evidence type="ECO:0000256" key="3">
    <source>
        <dbReference type="ARBA" id="ARBA00004810"/>
    </source>
</evidence>
<dbReference type="InterPro" id="IPR001926">
    <property type="entry name" value="TrpB-like_PALP"/>
</dbReference>
<dbReference type="PANTHER" id="PTHR48078">
    <property type="entry name" value="THREONINE DEHYDRATASE, MITOCHONDRIAL-RELATED"/>
    <property type="match status" value="1"/>
</dbReference>
<dbReference type="Gene3D" id="3.40.1020.10">
    <property type="entry name" value="Biosynthetic Threonine Deaminase, Domain 3"/>
    <property type="match status" value="1"/>
</dbReference>
<dbReference type="Proteomes" id="UP000603865">
    <property type="component" value="Unassembled WGS sequence"/>
</dbReference>
<comment type="catalytic activity">
    <reaction evidence="1 12">
        <text>L-threonine = 2-oxobutanoate + NH4(+)</text>
        <dbReference type="Rhea" id="RHEA:22108"/>
        <dbReference type="ChEBI" id="CHEBI:16763"/>
        <dbReference type="ChEBI" id="CHEBI:28938"/>
        <dbReference type="ChEBI" id="CHEBI:57926"/>
        <dbReference type="EC" id="4.3.1.19"/>
    </reaction>
</comment>
<dbReference type="Pfam" id="PF00585">
    <property type="entry name" value="Thr_dehydrat_C"/>
    <property type="match status" value="2"/>
</dbReference>
<keyword evidence="16" id="KW-1185">Reference proteome</keyword>
<keyword evidence="9 12" id="KW-0663">Pyridoxal phosphate</keyword>
<comment type="pathway">
    <text evidence="3 12">Amino-acid biosynthesis; L-isoleucine biosynthesis; 2-oxobutanoate from L-threonine: step 1/1.</text>
</comment>
<comment type="similarity">
    <text evidence="4 12">Belongs to the serine/threonine dehydratase family.</text>
</comment>
<dbReference type="EC" id="4.3.1.19" evidence="12"/>
<feature type="domain" description="ACT-like" evidence="14">
    <location>
        <begin position="445"/>
        <end position="516"/>
    </location>
</feature>
<feature type="compositionally biased region" description="Low complexity" evidence="13">
    <location>
        <begin position="1"/>
        <end position="14"/>
    </location>
</feature>
<dbReference type="CDD" id="cd04906">
    <property type="entry name" value="ACT_ThrD-I_1"/>
    <property type="match status" value="1"/>
</dbReference>
<dbReference type="GO" id="GO:0006567">
    <property type="term" value="P:L-threonine catabolic process"/>
    <property type="evidence" value="ECO:0007669"/>
    <property type="project" value="TreeGrafter"/>
</dbReference>
<organism evidence="15 16">
    <name type="scientific">Deinococcus ruber</name>
    <dbReference type="NCBI Taxonomy" id="1848197"/>
    <lineage>
        <taxon>Bacteria</taxon>
        <taxon>Thermotogati</taxon>
        <taxon>Deinococcota</taxon>
        <taxon>Deinococci</taxon>
        <taxon>Deinococcales</taxon>
        <taxon>Deinococcaceae</taxon>
        <taxon>Deinococcus</taxon>
    </lineage>
</organism>
<dbReference type="Pfam" id="PF00291">
    <property type="entry name" value="PALP"/>
    <property type="match status" value="1"/>
</dbReference>
<dbReference type="Gene3D" id="3.40.50.1100">
    <property type="match status" value="2"/>
</dbReference>
<feature type="region of interest" description="Disordered" evidence="13">
    <location>
        <begin position="1"/>
        <end position="20"/>
    </location>
</feature>
<evidence type="ECO:0000256" key="1">
    <source>
        <dbReference type="ARBA" id="ARBA00001274"/>
    </source>
</evidence>
<keyword evidence="11 12" id="KW-0100">Branched-chain amino acid biosynthesis</keyword>
<evidence type="ECO:0000259" key="14">
    <source>
        <dbReference type="PROSITE" id="PS51672"/>
    </source>
</evidence>
<dbReference type="InterPro" id="IPR001721">
    <property type="entry name" value="TD_ACT-like"/>
</dbReference>
<evidence type="ECO:0000256" key="13">
    <source>
        <dbReference type="SAM" id="MobiDB-lite"/>
    </source>
</evidence>
<evidence type="ECO:0000313" key="15">
    <source>
        <dbReference type="EMBL" id="GGR28692.1"/>
    </source>
</evidence>
<evidence type="ECO:0000256" key="2">
    <source>
        <dbReference type="ARBA" id="ARBA00001933"/>
    </source>
</evidence>
<keyword evidence="7 12" id="KW-0412">Isoleucine biosynthesis</keyword>
<evidence type="ECO:0000256" key="5">
    <source>
        <dbReference type="ARBA" id="ARBA00011881"/>
    </source>
</evidence>
<comment type="cofactor">
    <cofactor evidence="2 12">
        <name>pyridoxal 5'-phosphate</name>
        <dbReference type="ChEBI" id="CHEBI:597326"/>
    </cofactor>
</comment>
<dbReference type="NCBIfam" id="NF009130">
    <property type="entry name" value="PRK12483.1"/>
    <property type="match status" value="1"/>
</dbReference>
<evidence type="ECO:0000313" key="16">
    <source>
        <dbReference type="Proteomes" id="UP000603865"/>
    </source>
</evidence>
<evidence type="ECO:0000256" key="7">
    <source>
        <dbReference type="ARBA" id="ARBA00022624"/>
    </source>
</evidence>
<reference evidence="15" key="1">
    <citation type="journal article" date="2014" name="Int. J. Syst. Evol. Microbiol.">
        <title>Complete genome sequence of Corynebacterium casei LMG S-19264T (=DSM 44701T), isolated from a smear-ripened cheese.</title>
        <authorList>
            <consortium name="US DOE Joint Genome Institute (JGI-PGF)"/>
            <person name="Walter F."/>
            <person name="Albersmeier A."/>
            <person name="Kalinowski J."/>
            <person name="Ruckert C."/>
        </authorList>
    </citation>
    <scope>NUCLEOTIDE SEQUENCE</scope>
    <source>
        <strain evidence="15">JCM 31311</strain>
    </source>
</reference>
<dbReference type="FunFam" id="3.40.1020.10:FF:000001">
    <property type="entry name" value="L-threonine dehydratase"/>
    <property type="match status" value="1"/>
</dbReference>